<dbReference type="GO" id="GO:0030686">
    <property type="term" value="C:90S preribosome"/>
    <property type="evidence" value="ECO:0007669"/>
    <property type="project" value="TreeGrafter"/>
</dbReference>
<keyword evidence="4 10" id="KW-0690">Ribosome biogenesis</keyword>
<keyword evidence="8 10" id="KW-0687">Ribonucleoprotein</keyword>
<evidence type="ECO:0000256" key="5">
    <source>
        <dbReference type="ARBA" id="ARBA00022552"/>
    </source>
</evidence>
<feature type="compositionally biased region" description="Acidic residues" evidence="11">
    <location>
        <begin position="68"/>
        <end position="77"/>
    </location>
</feature>
<sequence>MPPTSSHKRKLPFAGLQRRVRARREEPEPELEEYSDDSQEEGSEDGDSNDMSDSEGQSASESGSASGSEDEGEDEEHDPSSAVTQISFGALAKAQASMPSIRQKKKKGHKIKNDENEDGEEEQEDDRRSSKPDSKSSKPPKPQRSSKHAPTEMSSKRMVSRKREVISIPKVLPRDPRFSAASGAIDETRARKAYAFLDEYRDSEMADLKAAMKKTKSATEKEELARTLKSMQSRKEAQARRDAERDLVAQHRRQEKELVAQGKKPFYLKKSEQKKQLLLERFAGMKKKQVDRTIERRRKKLTARERKNMPIARRGAT</sequence>
<dbReference type="PANTHER" id="PTHR21738:SF0">
    <property type="entry name" value="RIBOSOMAL RNA PROCESSING PROTEIN 36 HOMOLOG"/>
    <property type="match status" value="1"/>
</dbReference>
<keyword evidence="13" id="KW-1185">Reference proteome</keyword>
<feature type="compositionally biased region" description="Basic and acidic residues" evidence="11">
    <location>
        <begin position="233"/>
        <end position="256"/>
    </location>
</feature>
<evidence type="ECO:0000256" key="6">
    <source>
        <dbReference type="ARBA" id="ARBA00023054"/>
    </source>
</evidence>
<dbReference type="STRING" id="2512241.A0A553I7H7"/>
<dbReference type="InterPro" id="IPR009292">
    <property type="entry name" value="RRP36"/>
</dbReference>
<comment type="subunit">
    <text evidence="3 10">Associates with 90S and pre-40S pre-ribosomal particles.</text>
</comment>
<name>A0A553I7H7_9PEZI</name>
<dbReference type="PANTHER" id="PTHR21738">
    <property type="entry name" value="RIBOSOMAL RNA PROCESSING PROTEIN 36 HOMOLOG"/>
    <property type="match status" value="1"/>
</dbReference>
<feature type="region of interest" description="Disordered" evidence="11">
    <location>
        <begin position="211"/>
        <end position="256"/>
    </location>
</feature>
<keyword evidence="5 10" id="KW-0698">rRNA processing</keyword>
<evidence type="ECO:0000256" key="7">
    <source>
        <dbReference type="ARBA" id="ARBA00023242"/>
    </source>
</evidence>
<organism evidence="12 13">
    <name type="scientific">Xylaria flabelliformis</name>
    <dbReference type="NCBI Taxonomy" id="2512241"/>
    <lineage>
        <taxon>Eukaryota</taxon>
        <taxon>Fungi</taxon>
        <taxon>Dikarya</taxon>
        <taxon>Ascomycota</taxon>
        <taxon>Pezizomycotina</taxon>
        <taxon>Sordariomycetes</taxon>
        <taxon>Xylariomycetidae</taxon>
        <taxon>Xylariales</taxon>
        <taxon>Xylariaceae</taxon>
        <taxon>Xylaria</taxon>
    </lineage>
</organism>
<feature type="compositionally biased region" description="Acidic residues" evidence="11">
    <location>
        <begin position="115"/>
        <end position="124"/>
    </location>
</feature>
<evidence type="ECO:0000256" key="9">
    <source>
        <dbReference type="ARBA" id="ARBA00025053"/>
    </source>
</evidence>
<keyword evidence="6" id="KW-0175">Coiled coil</keyword>
<dbReference type="OrthoDB" id="448446at2759"/>
<feature type="compositionally biased region" description="Basic and acidic residues" evidence="11">
    <location>
        <begin position="217"/>
        <end position="226"/>
    </location>
</feature>
<gene>
    <name evidence="12" type="ORF">FHL15_002883</name>
</gene>
<evidence type="ECO:0000256" key="11">
    <source>
        <dbReference type="SAM" id="MobiDB-lite"/>
    </source>
</evidence>
<dbReference type="Pfam" id="PF06102">
    <property type="entry name" value="RRP36"/>
    <property type="match status" value="1"/>
</dbReference>
<dbReference type="GO" id="GO:0005730">
    <property type="term" value="C:nucleolus"/>
    <property type="evidence" value="ECO:0007669"/>
    <property type="project" value="UniProtKB-SubCell"/>
</dbReference>
<feature type="compositionally biased region" description="Basic and acidic residues" evidence="11">
    <location>
        <begin position="125"/>
        <end position="136"/>
    </location>
</feature>
<keyword evidence="7 10" id="KW-0539">Nucleus</keyword>
<evidence type="ECO:0000256" key="8">
    <source>
        <dbReference type="ARBA" id="ARBA00023274"/>
    </source>
</evidence>
<evidence type="ECO:0000256" key="1">
    <source>
        <dbReference type="ARBA" id="ARBA00004604"/>
    </source>
</evidence>
<evidence type="ECO:0000256" key="3">
    <source>
        <dbReference type="ARBA" id="ARBA00011167"/>
    </source>
</evidence>
<dbReference type="AlphaFoldDB" id="A0A553I7H7"/>
<proteinExistence type="inferred from homology"/>
<comment type="caution">
    <text evidence="12">The sequence shown here is derived from an EMBL/GenBank/DDBJ whole genome shotgun (WGS) entry which is preliminary data.</text>
</comment>
<dbReference type="GO" id="GO:0000462">
    <property type="term" value="P:maturation of SSU-rRNA from tricistronic rRNA transcript (SSU-rRNA, 5.8S rRNA, LSU-rRNA)"/>
    <property type="evidence" value="ECO:0007669"/>
    <property type="project" value="TreeGrafter"/>
</dbReference>
<feature type="compositionally biased region" description="Low complexity" evidence="11">
    <location>
        <begin position="54"/>
        <end position="67"/>
    </location>
</feature>
<accession>A0A553I7H7</accession>
<evidence type="ECO:0000313" key="13">
    <source>
        <dbReference type="Proteomes" id="UP000319160"/>
    </source>
</evidence>
<feature type="region of interest" description="Disordered" evidence="11">
    <location>
        <begin position="288"/>
        <end position="317"/>
    </location>
</feature>
<feature type="region of interest" description="Disordered" evidence="11">
    <location>
        <begin position="1"/>
        <end position="170"/>
    </location>
</feature>
<comment type="function">
    <text evidence="9 10">Component of the 90S pre-ribosome involved in the maturation of rRNAs. Required for early cleavages of the pre-RNAs in the 40S ribosomal subunit maturation pathway.</text>
</comment>
<evidence type="ECO:0000313" key="12">
    <source>
        <dbReference type="EMBL" id="TRX96159.1"/>
    </source>
</evidence>
<evidence type="ECO:0000256" key="10">
    <source>
        <dbReference type="RuleBase" id="RU368027"/>
    </source>
</evidence>
<evidence type="ECO:0000256" key="4">
    <source>
        <dbReference type="ARBA" id="ARBA00022517"/>
    </source>
</evidence>
<comment type="similarity">
    <text evidence="2 10">Belongs to the RRP36 family.</text>
</comment>
<dbReference type="EMBL" id="VFLP01000012">
    <property type="protein sequence ID" value="TRX96159.1"/>
    <property type="molecule type" value="Genomic_DNA"/>
</dbReference>
<feature type="compositionally biased region" description="Acidic residues" evidence="11">
    <location>
        <begin position="27"/>
        <end position="53"/>
    </location>
</feature>
<protein>
    <recommendedName>
        <fullName evidence="10">rRNA biogenesis protein RRP36</fullName>
    </recommendedName>
</protein>
<evidence type="ECO:0000256" key="2">
    <source>
        <dbReference type="ARBA" id="ARBA00009418"/>
    </source>
</evidence>
<reference evidence="13" key="1">
    <citation type="submission" date="2019-06" db="EMBL/GenBank/DDBJ databases">
        <title>Draft genome sequence of the griseofulvin-producing fungus Xylaria cubensis strain G536.</title>
        <authorList>
            <person name="Mead M.E."/>
            <person name="Raja H.A."/>
            <person name="Steenwyk J.L."/>
            <person name="Knowles S.L."/>
            <person name="Oberlies N.H."/>
            <person name="Rokas A."/>
        </authorList>
    </citation>
    <scope>NUCLEOTIDE SEQUENCE [LARGE SCALE GENOMIC DNA]</scope>
    <source>
        <strain evidence="13">G536</strain>
    </source>
</reference>
<comment type="subcellular location">
    <subcellularLocation>
        <location evidence="1 10">Nucleus</location>
        <location evidence="1 10">Nucleolus</location>
    </subcellularLocation>
</comment>
<feature type="compositionally biased region" description="Basic residues" evidence="11">
    <location>
        <begin position="1"/>
        <end position="11"/>
    </location>
</feature>
<dbReference type="Proteomes" id="UP000319160">
    <property type="component" value="Unassembled WGS sequence"/>
</dbReference>